<feature type="domain" description="PDZ" evidence="2">
    <location>
        <begin position="99"/>
        <end position="185"/>
    </location>
</feature>
<dbReference type="SMART" id="SM00228">
    <property type="entry name" value="PDZ"/>
    <property type="match status" value="1"/>
</dbReference>
<dbReference type="Gene3D" id="2.30.42.10">
    <property type="match status" value="1"/>
</dbReference>
<dbReference type="Pfam" id="PF13180">
    <property type="entry name" value="PDZ_2"/>
    <property type="match status" value="1"/>
</dbReference>
<dbReference type="InterPro" id="IPR036034">
    <property type="entry name" value="PDZ_sf"/>
</dbReference>
<dbReference type="KEGG" id="jeo:JMA_15750"/>
<dbReference type="Pfam" id="PF05362">
    <property type="entry name" value="Lon_C"/>
    <property type="match status" value="1"/>
</dbReference>
<comment type="catalytic activity">
    <reaction evidence="1">
        <text>Hydrolysis of proteins in presence of ATP.</text>
        <dbReference type="EC" id="3.4.21.53"/>
    </reaction>
</comment>
<dbReference type="EMBL" id="CP009416">
    <property type="protein sequence ID" value="AJD90892.1"/>
    <property type="molecule type" value="Genomic_DNA"/>
</dbReference>
<keyword evidence="1" id="KW-0645">Protease</keyword>
<gene>
    <name evidence="4" type="ORF">JMA_15750</name>
</gene>
<dbReference type="PANTHER" id="PTHR10046">
    <property type="entry name" value="ATP DEPENDENT LON PROTEASE FAMILY MEMBER"/>
    <property type="match status" value="1"/>
</dbReference>
<dbReference type="Gene3D" id="3.30.230.10">
    <property type="match status" value="1"/>
</dbReference>
<sequence length="344" mass="38011">MNKKMMLTLTVIMLVSVFLSFYSLPYYIQKPGSAFALDDIVEVADGTDSEGDFSLMTVSQVQANVFAYAWAYFSEYQEIFPVEQVRNPHESEDEYSIRQLYLMDNSAAQAIEVAFREAGAEFEYIYNGIYILNVFPGMPAEDILEAGDRITQVDDLELESSEQFIDYVSEKEAGDTVTILYERDGEERADDITLETFPENNNQVGMGISLVDDIELETDPTVNIDSGGIGGPSAGLMYALEIYDQLVEEDLTSGKMVAGTGTISSEGVVGRIGGIEQKVVAADRQGIEIFFAPDDELPEDVLSENPDIQTNYEAAVQTAESIGTDMEIVPVSEFEDALEYLNSL</sequence>
<proteinExistence type="inferred from homology"/>
<dbReference type="Proteomes" id="UP000031449">
    <property type="component" value="Chromosome"/>
</dbReference>
<keyword evidence="1" id="KW-0720">Serine protease</keyword>
<dbReference type="NCBIfam" id="NF041438">
    <property type="entry name" value="SepM_fam_S16"/>
    <property type="match status" value="1"/>
</dbReference>
<dbReference type="GO" id="GO:0005524">
    <property type="term" value="F:ATP binding"/>
    <property type="evidence" value="ECO:0007669"/>
    <property type="project" value="InterPro"/>
</dbReference>
<dbReference type="InterPro" id="IPR020568">
    <property type="entry name" value="Ribosomal_Su5_D2-typ_SF"/>
</dbReference>
<evidence type="ECO:0000313" key="5">
    <source>
        <dbReference type="Proteomes" id="UP000031449"/>
    </source>
</evidence>
<dbReference type="STRING" id="1508404.JMA_15750"/>
<dbReference type="PROSITE" id="PS51786">
    <property type="entry name" value="LON_PROTEOLYTIC"/>
    <property type="match status" value="1"/>
</dbReference>
<dbReference type="GO" id="GO:0006508">
    <property type="term" value="P:proteolysis"/>
    <property type="evidence" value="ECO:0007669"/>
    <property type="project" value="UniProtKB-KW"/>
</dbReference>
<dbReference type="AlphaFoldDB" id="A0A0B5AQG6"/>
<protein>
    <recommendedName>
        <fullName evidence="1">endopeptidase La</fullName>
        <ecNumber evidence="1">3.4.21.53</ecNumber>
    </recommendedName>
</protein>
<dbReference type="BioCyc" id="JESP1508404:G14D9-10830-MONOMER"/>
<dbReference type="SUPFAM" id="SSF54211">
    <property type="entry name" value="Ribosomal protein S5 domain 2-like"/>
    <property type="match status" value="1"/>
</dbReference>
<organism evidence="4 5">
    <name type="scientific">Jeotgalibacillus malaysiensis</name>
    <dbReference type="NCBI Taxonomy" id="1508404"/>
    <lineage>
        <taxon>Bacteria</taxon>
        <taxon>Bacillati</taxon>
        <taxon>Bacillota</taxon>
        <taxon>Bacilli</taxon>
        <taxon>Bacillales</taxon>
        <taxon>Caryophanaceae</taxon>
        <taxon>Jeotgalibacillus</taxon>
    </lineage>
</organism>
<feature type="active site" evidence="1">
    <location>
        <position position="233"/>
    </location>
</feature>
<feature type="active site" evidence="1">
    <location>
        <position position="278"/>
    </location>
</feature>
<evidence type="ECO:0000313" key="4">
    <source>
        <dbReference type="EMBL" id="AJD90892.1"/>
    </source>
</evidence>
<dbReference type="SUPFAM" id="SSF50156">
    <property type="entry name" value="PDZ domain-like"/>
    <property type="match status" value="1"/>
</dbReference>
<evidence type="ECO:0000256" key="1">
    <source>
        <dbReference type="PROSITE-ProRule" id="PRU01122"/>
    </source>
</evidence>
<dbReference type="GO" id="GO:0004252">
    <property type="term" value="F:serine-type endopeptidase activity"/>
    <property type="evidence" value="ECO:0007669"/>
    <property type="project" value="UniProtKB-UniRule"/>
</dbReference>
<dbReference type="HOGENOM" id="CLU_042037_2_0_9"/>
<dbReference type="InterPro" id="IPR008269">
    <property type="entry name" value="Lon_proteolytic"/>
</dbReference>
<dbReference type="PROSITE" id="PS50106">
    <property type="entry name" value="PDZ"/>
    <property type="match status" value="1"/>
</dbReference>
<feature type="domain" description="Lon proteolytic" evidence="3">
    <location>
        <begin position="225"/>
        <end position="344"/>
    </location>
</feature>
<name>A0A0B5AQG6_9BACL</name>
<accession>A0A0B5AQG6</accession>
<keyword evidence="1" id="KW-0378">Hydrolase</keyword>
<dbReference type="GO" id="GO:0004176">
    <property type="term" value="F:ATP-dependent peptidase activity"/>
    <property type="evidence" value="ECO:0007669"/>
    <property type="project" value="UniProtKB-UniRule"/>
</dbReference>
<dbReference type="GO" id="GO:0030163">
    <property type="term" value="P:protein catabolic process"/>
    <property type="evidence" value="ECO:0007669"/>
    <property type="project" value="InterPro"/>
</dbReference>
<dbReference type="OrthoDB" id="2356897at2"/>
<dbReference type="InterPro" id="IPR001478">
    <property type="entry name" value="PDZ"/>
</dbReference>
<evidence type="ECO:0000259" key="3">
    <source>
        <dbReference type="PROSITE" id="PS51786"/>
    </source>
</evidence>
<dbReference type="EC" id="3.4.21.53" evidence="1"/>
<reference evidence="4 5" key="1">
    <citation type="submission" date="2014-08" db="EMBL/GenBank/DDBJ databases">
        <title>Complete genome of a marine bacteria Jeotgalibacillus malaysiensis.</title>
        <authorList>
            <person name="Yaakop A.S."/>
            <person name="Chan K.-G."/>
            <person name="Goh K.M."/>
        </authorList>
    </citation>
    <scope>NUCLEOTIDE SEQUENCE [LARGE SCALE GENOMIC DNA]</scope>
    <source>
        <strain evidence="4 5">D5</strain>
    </source>
</reference>
<evidence type="ECO:0000259" key="2">
    <source>
        <dbReference type="PROSITE" id="PS50106"/>
    </source>
</evidence>
<comment type="similarity">
    <text evidence="1">Belongs to the peptidase S16 family.</text>
</comment>
<keyword evidence="5" id="KW-1185">Reference proteome</keyword>
<dbReference type="InterPro" id="IPR014721">
    <property type="entry name" value="Ribsml_uS5_D2-typ_fold_subgr"/>
</dbReference>
<dbReference type="InterPro" id="IPR027065">
    <property type="entry name" value="Lon_Prtase"/>
</dbReference>